<feature type="region of interest" description="Disordered" evidence="5">
    <location>
        <begin position="280"/>
        <end position="329"/>
    </location>
</feature>
<dbReference type="Proteomes" id="UP000306954">
    <property type="component" value="Unassembled WGS sequence"/>
</dbReference>
<evidence type="ECO:0000256" key="5">
    <source>
        <dbReference type="SAM" id="MobiDB-lite"/>
    </source>
</evidence>
<organism evidence="7 8">
    <name type="scientific">Wallemia ichthyophaga</name>
    <dbReference type="NCBI Taxonomy" id="245174"/>
    <lineage>
        <taxon>Eukaryota</taxon>
        <taxon>Fungi</taxon>
        <taxon>Dikarya</taxon>
        <taxon>Basidiomycota</taxon>
        <taxon>Wallemiomycotina</taxon>
        <taxon>Wallemiomycetes</taxon>
        <taxon>Wallemiales</taxon>
        <taxon>Wallemiaceae</taxon>
        <taxon>Wallemia</taxon>
    </lineage>
</organism>
<feature type="compositionally biased region" description="Basic and acidic residues" evidence="5">
    <location>
        <begin position="419"/>
        <end position="429"/>
    </location>
</feature>
<dbReference type="SUPFAM" id="SSF90229">
    <property type="entry name" value="CCCH zinc finger"/>
    <property type="match status" value="1"/>
</dbReference>
<feature type="compositionally biased region" description="Polar residues" evidence="5">
    <location>
        <begin position="511"/>
        <end position="521"/>
    </location>
</feature>
<feature type="region of interest" description="Disordered" evidence="5">
    <location>
        <begin position="355"/>
        <end position="383"/>
    </location>
</feature>
<evidence type="ECO:0000256" key="1">
    <source>
        <dbReference type="ARBA" id="ARBA00022723"/>
    </source>
</evidence>
<feature type="compositionally biased region" description="Low complexity" evidence="5">
    <location>
        <begin position="363"/>
        <end position="382"/>
    </location>
</feature>
<keyword evidence="2 4" id="KW-0863">Zinc-finger</keyword>
<protein>
    <recommendedName>
        <fullName evidence="6">C3H1-type domain-containing protein</fullName>
    </recommendedName>
</protein>
<evidence type="ECO:0000256" key="4">
    <source>
        <dbReference type="PROSITE-ProRule" id="PRU00723"/>
    </source>
</evidence>
<gene>
    <name evidence="7" type="ORF">E3P90_01183</name>
</gene>
<feature type="region of interest" description="Disordered" evidence="5">
    <location>
        <begin position="396"/>
        <end position="445"/>
    </location>
</feature>
<feature type="domain" description="C3H1-type" evidence="6">
    <location>
        <begin position="736"/>
        <end position="762"/>
    </location>
</feature>
<keyword evidence="1 4" id="KW-0479">Metal-binding</keyword>
<evidence type="ECO:0000313" key="8">
    <source>
        <dbReference type="Proteomes" id="UP000306954"/>
    </source>
</evidence>
<feature type="zinc finger region" description="C3H1-type" evidence="4">
    <location>
        <begin position="736"/>
        <end position="762"/>
    </location>
</feature>
<dbReference type="EMBL" id="SPOF01000010">
    <property type="protein sequence ID" value="TIB14614.1"/>
    <property type="molecule type" value="Genomic_DNA"/>
</dbReference>
<dbReference type="Pfam" id="PF00642">
    <property type="entry name" value="zf-CCCH"/>
    <property type="match status" value="1"/>
</dbReference>
<dbReference type="InterPro" id="IPR000571">
    <property type="entry name" value="Znf_CCCH"/>
</dbReference>
<evidence type="ECO:0000313" key="7">
    <source>
        <dbReference type="EMBL" id="TIB14614.1"/>
    </source>
</evidence>
<evidence type="ECO:0000256" key="3">
    <source>
        <dbReference type="ARBA" id="ARBA00022833"/>
    </source>
</evidence>
<name>A0A4T0IDB0_WALIC</name>
<dbReference type="PROSITE" id="PS50103">
    <property type="entry name" value="ZF_C3H1"/>
    <property type="match status" value="1"/>
</dbReference>
<feature type="compositionally biased region" description="Basic and acidic residues" evidence="5">
    <location>
        <begin position="310"/>
        <end position="319"/>
    </location>
</feature>
<dbReference type="AlphaFoldDB" id="A0A4T0IDB0"/>
<comment type="caution">
    <text evidence="7">The sequence shown here is derived from an EMBL/GenBank/DDBJ whole genome shotgun (WGS) entry which is preliminary data.</text>
</comment>
<sequence>MSDDKTEFNQILETNPEFINWAKVSDALWHVTNGSGELKKEAMYHPPDQSESVSKYIERRLVERGWPNEIEQILVLIRDESNVQPISQQYMIIMKIQVIRKYQFLLIIECLTHIAYSSSSKSNTPNHTGLTEEQEEYNIITAKVYDSIKQLPHNPVQIANTIINCIFNAVFEADSKIRILALEAANNDQLDIRTESEYIDVWSGNKKAIKLLSGWFKDACSTHKSDIEEWKPTQLPLLLFLTKINFETEKIKQEDFLSLVKVLCASPDPNVAEAARNLEHKWTQQVSPPLPQGRSSRSSSKRSIETANDESSKKVKVEGKPPATLFPSAKSTISKLPSFKKAPKVQEIPGVHTQAPAQEGKSSTRASPQQAPPSAAASRATPVNKQNPFADSLAMMSQEHQKKRPTFNDHPARPPPGQREQREQEKRAAESAADSAKKANSKSVRWMPERELVSVRWIESRAEQDDHHEHLGDAKQLEVDEGAMLKKHITSVDEDQPEEYDIQGQAGNQAQTYAQSQSLPHQTPPSTPQKRTKDIRQWFEPYICERNLDDQAELTSSEKEVQEQREATTIMATYLTEDQIPFTPAEPKRVLDSRNDDGKTTVMIKSDTADEAPPVAGGISAPLNSIPPTQFGSSFGSIPPTNSIQPEQQMMLHNILTGNTNAGGLPNFSAYDLPPKSKAFYQHGERERKGSGSYGGGYGGGYSGGYGGGYGTNYSANHSPDSSLNIGSNGSNNYYQKPKYECKFYRQGNCTKGSRCTFKHSA</sequence>
<dbReference type="GO" id="GO:0008270">
    <property type="term" value="F:zinc ion binding"/>
    <property type="evidence" value="ECO:0007669"/>
    <property type="project" value="UniProtKB-KW"/>
</dbReference>
<evidence type="ECO:0000256" key="2">
    <source>
        <dbReference type="ARBA" id="ARBA00022771"/>
    </source>
</evidence>
<proteinExistence type="predicted"/>
<reference evidence="7 8" key="1">
    <citation type="submission" date="2019-03" db="EMBL/GenBank/DDBJ databases">
        <title>Sequencing 23 genomes of Wallemia ichthyophaga.</title>
        <authorList>
            <person name="Gostincar C."/>
        </authorList>
    </citation>
    <scope>NUCLEOTIDE SEQUENCE [LARGE SCALE GENOMIC DNA]</scope>
    <source>
        <strain evidence="7 8">EXF-8621</strain>
    </source>
</reference>
<dbReference type="SMART" id="SM00356">
    <property type="entry name" value="ZnF_C3H1"/>
    <property type="match status" value="1"/>
</dbReference>
<feature type="region of interest" description="Disordered" evidence="5">
    <location>
        <begin position="511"/>
        <end position="532"/>
    </location>
</feature>
<keyword evidence="3 4" id="KW-0862">Zinc</keyword>
<dbReference type="InterPro" id="IPR036855">
    <property type="entry name" value="Znf_CCCH_sf"/>
</dbReference>
<accession>A0A4T0IDB0</accession>
<evidence type="ECO:0000259" key="6">
    <source>
        <dbReference type="PROSITE" id="PS50103"/>
    </source>
</evidence>